<proteinExistence type="predicted"/>
<feature type="non-terminal residue" evidence="1">
    <location>
        <position position="118"/>
    </location>
</feature>
<feature type="non-terminal residue" evidence="1">
    <location>
        <position position="1"/>
    </location>
</feature>
<sequence>ACGYDSVVVAHDLSKAEELRPYRALDPSRLILLWDPSPYLSDRLWLANQEPASLLWTLARTEDSPDLEKESLDHTCELARIWDARVRDQPHGESTMHFSTRFFDNYKNPTTDRMIGDR</sequence>
<comment type="caution">
    <text evidence="1">The sequence shown here is derived from an EMBL/GenBank/DDBJ whole genome shotgun (WGS) entry which is preliminary data.</text>
</comment>
<protein>
    <submittedName>
        <fullName evidence="1">Uncharacterized protein</fullName>
    </submittedName>
</protein>
<accession>A0ABP0LCT8</accession>
<organism evidence="1 2">
    <name type="scientific">Durusdinium trenchii</name>
    <dbReference type="NCBI Taxonomy" id="1381693"/>
    <lineage>
        <taxon>Eukaryota</taxon>
        <taxon>Sar</taxon>
        <taxon>Alveolata</taxon>
        <taxon>Dinophyceae</taxon>
        <taxon>Suessiales</taxon>
        <taxon>Symbiodiniaceae</taxon>
        <taxon>Durusdinium</taxon>
    </lineage>
</organism>
<reference evidence="1 2" key="1">
    <citation type="submission" date="2024-02" db="EMBL/GenBank/DDBJ databases">
        <authorList>
            <person name="Chen Y."/>
            <person name="Shah S."/>
            <person name="Dougan E. K."/>
            <person name="Thang M."/>
            <person name="Chan C."/>
        </authorList>
    </citation>
    <scope>NUCLEOTIDE SEQUENCE [LARGE SCALE GENOMIC DNA]</scope>
</reference>
<name>A0ABP0LCT8_9DINO</name>
<evidence type="ECO:0000313" key="2">
    <source>
        <dbReference type="Proteomes" id="UP001642464"/>
    </source>
</evidence>
<dbReference type="Proteomes" id="UP001642464">
    <property type="component" value="Unassembled WGS sequence"/>
</dbReference>
<dbReference type="EMBL" id="CAXAMM010015280">
    <property type="protein sequence ID" value="CAK9035949.1"/>
    <property type="molecule type" value="Genomic_DNA"/>
</dbReference>
<evidence type="ECO:0000313" key="1">
    <source>
        <dbReference type="EMBL" id="CAK9035949.1"/>
    </source>
</evidence>
<gene>
    <name evidence="1" type="ORF">SCF082_LOCUS21512</name>
</gene>
<keyword evidence="2" id="KW-1185">Reference proteome</keyword>